<dbReference type="EMBL" id="JAFBEC010000012">
    <property type="protein sequence ID" value="MBM7634418.1"/>
    <property type="molecule type" value="Genomic_DNA"/>
</dbReference>
<sequence>MKGFLRLTFIVPFFLIVVGCGENASGSEYDELLDAVAEYHYDRYSGANFEGNARENADLTVWENGRYVRIGFFNEDDGSLMYETYYEIVADNIERKDGYGENAVMSKEPEYQEQMGEEL</sequence>
<dbReference type="RefSeq" id="WP_204699198.1">
    <property type="nucleotide sequence ID" value="NZ_JAFBEC010000012.1"/>
</dbReference>
<name>A0ABS2PG63_9BACL</name>
<reference evidence="1 2" key="1">
    <citation type="submission" date="2021-01" db="EMBL/GenBank/DDBJ databases">
        <title>Genomic Encyclopedia of Type Strains, Phase IV (KMG-IV): sequencing the most valuable type-strain genomes for metagenomic binning, comparative biology and taxonomic classification.</title>
        <authorList>
            <person name="Goeker M."/>
        </authorList>
    </citation>
    <scope>NUCLEOTIDE SEQUENCE [LARGE SCALE GENOMIC DNA]</scope>
    <source>
        <strain evidence="1 2">DSM 25540</strain>
    </source>
</reference>
<protein>
    <recommendedName>
        <fullName evidence="3">DUF4467 domain-containing protein</fullName>
    </recommendedName>
</protein>
<proteinExistence type="predicted"/>
<comment type="caution">
    <text evidence="1">The sequence shown here is derived from an EMBL/GenBank/DDBJ whole genome shotgun (WGS) entry which is preliminary data.</text>
</comment>
<evidence type="ECO:0000313" key="1">
    <source>
        <dbReference type="EMBL" id="MBM7634418.1"/>
    </source>
</evidence>
<dbReference type="PROSITE" id="PS51257">
    <property type="entry name" value="PROKAR_LIPOPROTEIN"/>
    <property type="match status" value="1"/>
</dbReference>
<gene>
    <name evidence="1" type="ORF">JOD17_003524</name>
</gene>
<evidence type="ECO:0008006" key="3">
    <source>
        <dbReference type="Google" id="ProtNLM"/>
    </source>
</evidence>
<evidence type="ECO:0000313" key="2">
    <source>
        <dbReference type="Proteomes" id="UP000741863"/>
    </source>
</evidence>
<dbReference type="Proteomes" id="UP000741863">
    <property type="component" value="Unassembled WGS sequence"/>
</dbReference>
<organism evidence="1 2">
    <name type="scientific">Geomicrobium sediminis</name>
    <dbReference type="NCBI Taxonomy" id="1347788"/>
    <lineage>
        <taxon>Bacteria</taxon>
        <taxon>Bacillati</taxon>
        <taxon>Bacillota</taxon>
        <taxon>Bacilli</taxon>
        <taxon>Bacillales</taxon>
        <taxon>Geomicrobium</taxon>
    </lineage>
</organism>
<accession>A0ABS2PG63</accession>
<keyword evidence="2" id="KW-1185">Reference proteome</keyword>